<comment type="caution">
    <text evidence="1">The sequence shown here is derived from an EMBL/GenBank/DDBJ whole genome shotgun (WGS) entry which is preliminary data.</text>
</comment>
<gene>
    <name evidence="1" type="ORF">LX76_04461</name>
</gene>
<dbReference type="RefSeq" id="WP_281269411.1">
    <property type="nucleotide sequence ID" value="NZ_QKZS01000033.1"/>
</dbReference>
<accession>A0A2W7RAK2</accession>
<name>A0A2W7RAK2_9RHOB</name>
<organism evidence="1 2">
    <name type="scientific">Cereibacter changlensis</name>
    <dbReference type="NCBI Taxonomy" id="402884"/>
    <lineage>
        <taxon>Bacteria</taxon>
        <taxon>Pseudomonadati</taxon>
        <taxon>Pseudomonadota</taxon>
        <taxon>Alphaproteobacteria</taxon>
        <taxon>Rhodobacterales</taxon>
        <taxon>Paracoccaceae</taxon>
        <taxon>Cereibacter</taxon>
    </lineage>
</organism>
<dbReference type="Proteomes" id="UP000249538">
    <property type="component" value="Unassembled WGS sequence"/>
</dbReference>
<reference evidence="1 2" key="1">
    <citation type="submission" date="2018-06" db="EMBL/GenBank/DDBJ databases">
        <title>Genomic Encyclopedia of Archaeal and Bacterial Type Strains, Phase II (KMG-II): from individual species to whole genera.</title>
        <authorList>
            <person name="Goeker M."/>
        </authorList>
    </citation>
    <scope>NUCLEOTIDE SEQUENCE [LARGE SCALE GENOMIC DNA]</scope>
    <source>
        <strain evidence="1 2">DSM 18774</strain>
    </source>
</reference>
<proteinExistence type="predicted"/>
<dbReference type="AlphaFoldDB" id="A0A2W7RAK2"/>
<evidence type="ECO:0000313" key="2">
    <source>
        <dbReference type="Proteomes" id="UP000249538"/>
    </source>
</evidence>
<dbReference type="EMBL" id="QKZS01000033">
    <property type="protein sequence ID" value="PZX47615.1"/>
    <property type="molecule type" value="Genomic_DNA"/>
</dbReference>
<protein>
    <submittedName>
        <fullName evidence="1">Uncharacterized protein</fullName>
    </submittedName>
</protein>
<evidence type="ECO:0000313" key="1">
    <source>
        <dbReference type="EMBL" id="PZX47615.1"/>
    </source>
</evidence>
<sequence length="40" mass="4783">MFMERPAGCSWNRWPDAVEYAANWSVAAEWAIERLIRDRQ</sequence>